<dbReference type="Gene3D" id="2.60.40.150">
    <property type="entry name" value="C2 domain"/>
    <property type="match status" value="1"/>
</dbReference>
<sequence length="264" mass="28817">LDMDFTGAADFVDLPLLHNVVRSTILHAVSAAVVLPARIAVDLNEDDETDQADLSFPPPVGILRILVRKGTDLVAADFGLRPSSDPFVVIEVGQQCWQSSVVEKSLNPVWEHGNVQDFLVYDKGQKANILVYDKDNYSRDDLIGSVSRIDLEPLMVRKPCDTDFSLSLEGRPAGSLQISSRWFELSPSAPRDIPAAVARGPSQLVLAVKLLGTAGDQEQVIGDDVSDVFDFRTFLSDAARVVIPHTAATSIVLSRIFVDRGTYE</sequence>
<dbReference type="Proteomes" id="UP000601435">
    <property type="component" value="Unassembled WGS sequence"/>
</dbReference>
<name>A0A812XPZ0_9DINO</name>
<dbReference type="InterPro" id="IPR051634">
    <property type="entry name" value="Extended_Synaptotagmin"/>
</dbReference>
<accession>A0A812XPZ0</accession>
<comment type="caution">
    <text evidence="2">The sequence shown here is derived from an EMBL/GenBank/DDBJ whole genome shotgun (WGS) entry which is preliminary data.</text>
</comment>
<dbReference type="InterPro" id="IPR035892">
    <property type="entry name" value="C2_domain_sf"/>
</dbReference>
<dbReference type="OrthoDB" id="441861at2759"/>
<feature type="non-terminal residue" evidence="2">
    <location>
        <position position="1"/>
    </location>
</feature>
<dbReference type="AlphaFoldDB" id="A0A812XPZ0"/>
<evidence type="ECO:0000313" key="2">
    <source>
        <dbReference type="EMBL" id="CAE7747799.1"/>
    </source>
</evidence>
<dbReference type="InterPro" id="IPR000008">
    <property type="entry name" value="C2_dom"/>
</dbReference>
<dbReference type="SUPFAM" id="SSF49562">
    <property type="entry name" value="C2 domain (Calcium/lipid-binding domain, CaLB)"/>
    <property type="match status" value="1"/>
</dbReference>
<dbReference type="Pfam" id="PF00168">
    <property type="entry name" value="C2"/>
    <property type="match status" value="1"/>
</dbReference>
<dbReference type="PANTHER" id="PTHR45761">
    <property type="entry name" value="EXTENDED SYNAPTOTAGMIN-LIKE PROTEIN 2, ISOFORM C"/>
    <property type="match status" value="1"/>
</dbReference>
<dbReference type="SMART" id="SM00239">
    <property type="entry name" value="C2"/>
    <property type="match status" value="1"/>
</dbReference>
<gene>
    <name evidence="2" type="primary">Esyt2</name>
    <name evidence="2" type="ORF">SNEC2469_LOCUS21669</name>
</gene>
<dbReference type="PROSITE" id="PS50004">
    <property type="entry name" value="C2"/>
    <property type="match status" value="1"/>
</dbReference>
<organism evidence="2 3">
    <name type="scientific">Symbiodinium necroappetens</name>
    <dbReference type="NCBI Taxonomy" id="1628268"/>
    <lineage>
        <taxon>Eukaryota</taxon>
        <taxon>Sar</taxon>
        <taxon>Alveolata</taxon>
        <taxon>Dinophyceae</taxon>
        <taxon>Suessiales</taxon>
        <taxon>Symbiodiniaceae</taxon>
        <taxon>Symbiodinium</taxon>
    </lineage>
</organism>
<reference evidence="2" key="1">
    <citation type="submission" date="2021-02" db="EMBL/GenBank/DDBJ databases">
        <authorList>
            <person name="Dougan E. K."/>
            <person name="Rhodes N."/>
            <person name="Thang M."/>
            <person name="Chan C."/>
        </authorList>
    </citation>
    <scope>NUCLEOTIDE SEQUENCE</scope>
</reference>
<evidence type="ECO:0000259" key="1">
    <source>
        <dbReference type="PROSITE" id="PS50004"/>
    </source>
</evidence>
<keyword evidence="3" id="KW-1185">Reference proteome</keyword>
<feature type="non-terminal residue" evidence="2">
    <location>
        <position position="264"/>
    </location>
</feature>
<dbReference type="PANTHER" id="PTHR45761:SF1">
    <property type="entry name" value="EXTENDED SYNAPTOTAGMIN-LIKE PROTEIN 2, ISOFORM C"/>
    <property type="match status" value="1"/>
</dbReference>
<protein>
    <submittedName>
        <fullName evidence="2">Esyt2 protein</fullName>
    </submittedName>
</protein>
<evidence type="ECO:0000313" key="3">
    <source>
        <dbReference type="Proteomes" id="UP000601435"/>
    </source>
</evidence>
<dbReference type="EMBL" id="CAJNJA010038499">
    <property type="protein sequence ID" value="CAE7747799.1"/>
    <property type="molecule type" value="Genomic_DNA"/>
</dbReference>
<proteinExistence type="predicted"/>
<feature type="domain" description="C2" evidence="1">
    <location>
        <begin position="42"/>
        <end position="164"/>
    </location>
</feature>